<sequence>MNSPTIDQPTLDTKSDTNPLEVKSTAHPNDSALDAVSQQAIYAKLAQNLALQPKQVAAFARLYDEGATVPFIARYRKAQTQGLDDVQLRALEKQLNFERDMAARRQKILTLLTSQGKLNDDLRARIAAATSKLALEDIYLPYRPRRRSLASQAKAAGLQPIAEAILQEAISPTDALANYQPPTPSVPITDDSNAQAANTDITANETPDFSDDARQRQGIEAIILDEWMQDLDLLDRLRVEFGNMAFIHSQLASEDKREVGEKYKDYFDHSESLAKLPNHRLLAMLRGRQDNVLGLTVKGAANADDEAAIDQRFIHEICTHFGIDNAEPSERREFLTHVAKKLWQDKWRPHIEHRLLTEKRLSAEADAIDVFANNLQHLLMAAPAGQRVILGVDPGIRHGVKMAVVDSLGHVAKADDGSFAVATVYPFAPDNKVDEAKTTIAQLLKDHHVDLIAIGNGTASRETDALIKTILAENPELTAVPVVVNESGASVYSASELASQELGELDVSIRGAVSIARRLQDPLSELVKVEPKAIGVGQYQHDVNQNQLADSLDKVTQDCVNAVGVDVNTASPAILAHIAGLNRNVAQQIVSYRNEHGAFANREQLKNVPRLGAKTFEQAAGFLRIRGGDEPLDATGLHPENYALVKNWLAKSNTTLAEVLGDSAALDRLDTNLLAANDADAPIDTASIKHELAKPAHDPRPEFKTAQFRDDVNSLDDLAIGMTLQGVVTNVTSFGCFIDVGVHQDGLVHISEMGNRFISDPLSVVKPGDIVSVRVISLDTARKRIGFSMKDVQSKADAKDNTKPNRRTPDTDANNEQPRANRKPRQARENRSQGKNHKPTNRPNRAKPERDDNQKIGTLGALLAQAGLRKSE</sequence>
<dbReference type="FunFam" id="3.30.420.140:FF:000001">
    <property type="entry name" value="RNA-binding transcriptional accessory protein"/>
    <property type="match status" value="1"/>
</dbReference>
<feature type="compositionally biased region" description="Basic and acidic residues" evidence="1">
    <location>
        <begin position="792"/>
        <end position="810"/>
    </location>
</feature>
<dbReference type="Pfam" id="PF12836">
    <property type="entry name" value="HHH_3"/>
    <property type="match status" value="1"/>
</dbReference>
<dbReference type="InterPro" id="IPR012340">
    <property type="entry name" value="NA-bd_OB-fold"/>
</dbReference>
<dbReference type="InterPro" id="IPR037027">
    <property type="entry name" value="YqgF/RNaseH-like_dom_sf"/>
</dbReference>
<dbReference type="Gene3D" id="1.10.3500.10">
    <property type="entry name" value="Tex N-terminal region-like"/>
    <property type="match status" value="1"/>
</dbReference>
<dbReference type="GO" id="GO:0003735">
    <property type="term" value="F:structural constituent of ribosome"/>
    <property type="evidence" value="ECO:0007669"/>
    <property type="project" value="TreeGrafter"/>
</dbReference>
<reference evidence="3 4" key="1">
    <citation type="submission" date="2018-06" db="EMBL/GenBank/DDBJ databases">
        <authorList>
            <consortium name="Pathogen Informatics"/>
            <person name="Doyle S."/>
        </authorList>
    </citation>
    <scope>NUCLEOTIDE SEQUENCE [LARGE SCALE GENOMIC DNA]</scope>
    <source>
        <strain evidence="3 4">NCTC11091</strain>
    </source>
</reference>
<dbReference type="SMART" id="SM00732">
    <property type="entry name" value="YqgFc"/>
    <property type="match status" value="1"/>
</dbReference>
<feature type="region of interest" description="Disordered" evidence="1">
    <location>
        <begin position="791"/>
        <end position="872"/>
    </location>
</feature>
<dbReference type="PROSITE" id="PS50126">
    <property type="entry name" value="S1"/>
    <property type="match status" value="1"/>
</dbReference>
<dbReference type="FunFam" id="2.40.50.140:FF:000051">
    <property type="entry name" value="RNA-binding transcriptional accessory protein"/>
    <property type="match status" value="1"/>
</dbReference>
<name>A0A378Q0B6_9GAMM</name>
<dbReference type="GO" id="GO:0006139">
    <property type="term" value="P:nucleobase-containing compound metabolic process"/>
    <property type="evidence" value="ECO:0007669"/>
    <property type="project" value="InterPro"/>
</dbReference>
<dbReference type="InterPro" id="IPR018974">
    <property type="entry name" value="Tex-like_N"/>
</dbReference>
<dbReference type="FunFam" id="1.10.10.650:FF:000001">
    <property type="entry name" value="S1 RNA-binding domain 1"/>
    <property type="match status" value="1"/>
</dbReference>
<keyword evidence="3" id="KW-0687">Ribonucleoprotein</keyword>
<dbReference type="InterPro" id="IPR012337">
    <property type="entry name" value="RNaseH-like_sf"/>
</dbReference>
<dbReference type="CDD" id="cd05685">
    <property type="entry name" value="S1_Tex"/>
    <property type="match status" value="1"/>
</dbReference>
<dbReference type="Gene3D" id="1.10.150.310">
    <property type="entry name" value="Tex RuvX-like domain-like"/>
    <property type="match status" value="1"/>
</dbReference>
<protein>
    <submittedName>
        <fullName evidence="3">30S ribosomal protein S1</fullName>
    </submittedName>
</protein>
<dbReference type="InterPro" id="IPR023319">
    <property type="entry name" value="Tex-like_HTH_dom_sf"/>
</dbReference>
<dbReference type="Gene3D" id="1.10.10.650">
    <property type="entry name" value="RuvA domain 2-like"/>
    <property type="match status" value="1"/>
</dbReference>
<feature type="domain" description="S1 motif" evidence="2">
    <location>
        <begin position="721"/>
        <end position="790"/>
    </location>
</feature>
<dbReference type="InterPro" id="IPR044146">
    <property type="entry name" value="S1_Tex"/>
</dbReference>
<dbReference type="Pfam" id="PF00575">
    <property type="entry name" value="S1"/>
    <property type="match status" value="1"/>
</dbReference>
<dbReference type="Pfam" id="PF17674">
    <property type="entry name" value="HHH_9"/>
    <property type="match status" value="1"/>
</dbReference>
<dbReference type="SMART" id="SM00316">
    <property type="entry name" value="S1"/>
    <property type="match status" value="1"/>
</dbReference>
<proteinExistence type="predicted"/>
<dbReference type="InterPro" id="IPR055179">
    <property type="entry name" value="Tex-like_central_region"/>
</dbReference>
<dbReference type="SUPFAM" id="SSF158832">
    <property type="entry name" value="Tex N-terminal region-like"/>
    <property type="match status" value="1"/>
</dbReference>
<dbReference type="Pfam" id="PF16921">
    <property type="entry name" value="Tex_YqgF"/>
    <property type="match status" value="1"/>
</dbReference>
<dbReference type="Gene3D" id="3.30.420.140">
    <property type="entry name" value="YqgF/RNase H-like domain"/>
    <property type="match status" value="1"/>
</dbReference>
<gene>
    <name evidence="3" type="primary">yhgF</name>
    <name evidence="3" type="ORF">NCTC11091_00047</name>
</gene>
<dbReference type="InterPro" id="IPR032639">
    <property type="entry name" value="Tex_YqgF"/>
</dbReference>
<dbReference type="InterPro" id="IPR041692">
    <property type="entry name" value="HHH_9"/>
</dbReference>
<dbReference type="SUPFAM" id="SSF53098">
    <property type="entry name" value="Ribonuclease H-like"/>
    <property type="match status" value="1"/>
</dbReference>
<dbReference type="PANTHER" id="PTHR10724">
    <property type="entry name" value="30S RIBOSOMAL PROTEIN S1"/>
    <property type="match status" value="1"/>
</dbReference>
<dbReference type="InterPro" id="IPR010994">
    <property type="entry name" value="RuvA_2-like"/>
</dbReference>
<organism evidence="3 4">
    <name type="scientific">Faucicola atlantae</name>
    <dbReference type="NCBI Taxonomy" id="34059"/>
    <lineage>
        <taxon>Bacteria</taxon>
        <taxon>Pseudomonadati</taxon>
        <taxon>Pseudomonadota</taxon>
        <taxon>Gammaproteobacteria</taxon>
        <taxon>Moraxellales</taxon>
        <taxon>Moraxellaceae</taxon>
        <taxon>Faucicola</taxon>
    </lineage>
</organism>
<dbReference type="SUPFAM" id="SSF47781">
    <property type="entry name" value="RuvA domain 2-like"/>
    <property type="match status" value="2"/>
</dbReference>
<dbReference type="EMBL" id="UGQA01000001">
    <property type="protein sequence ID" value="STY94293.1"/>
    <property type="molecule type" value="Genomic_DNA"/>
</dbReference>
<dbReference type="InterPro" id="IPR003029">
    <property type="entry name" value="S1_domain"/>
</dbReference>
<keyword evidence="3" id="KW-0689">Ribosomal protein</keyword>
<dbReference type="Gene3D" id="2.40.50.140">
    <property type="entry name" value="Nucleic acid-binding proteins"/>
    <property type="match status" value="1"/>
</dbReference>
<dbReference type="PANTHER" id="PTHR10724:SF10">
    <property type="entry name" value="S1 RNA-BINDING DOMAIN-CONTAINING PROTEIN 1"/>
    <property type="match status" value="1"/>
</dbReference>
<dbReference type="SUPFAM" id="SSF50249">
    <property type="entry name" value="Nucleic acid-binding proteins"/>
    <property type="match status" value="1"/>
</dbReference>
<dbReference type="InterPro" id="IPR023323">
    <property type="entry name" value="Tex-like_dom_sf"/>
</dbReference>
<dbReference type="GO" id="GO:0005840">
    <property type="term" value="C:ribosome"/>
    <property type="evidence" value="ECO:0007669"/>
    <property type="project" value="UniProtKB-KW"/>
</dbReference>
<accession>A0A378Q0B6</accession>
<dbReference type="Pfam" id="PF09371">
    <property type="entry name" value="Tex_N"/>
    <property type="match status" value="1"/>
</dbReference>
<dbReference type="Pfam" id="PF22706">
    <property type="entry name" value="Tex_central_region"/>
    <property type="match status" value="1"/>
</dbReference>
<evidence type="ECO:0000259" key="2">
    <source>
        <dbReference type="PROSITE" id="PS50126"/>
    </source>
</evidence>
<dbReference type="GO" id="GO:0003729">
    <property type="term" value="F:mRNA binding"/>
    <property type="evidence" value="ECO:0007669"/>
    <property type="project" value="TreeGrafter"/>
</dbReference>
<dbReference type="GO" id="GO:0005737">
    <property type="term" value="C:cytoplasm"/>
    <property type="evidence" value="ECO:0007669"/>
    <property type="project" value="UniProtKB-ARBA"/>
</dbReference>
<dbReference type="InterPro" id="IPR006641">
    <property type="entry name" value="YqgF/RNaseH-like_dom"/>
</dbReference>
<evidence type="ECO:0000313" key="3">
    <source>
        <dbReference type="EMBL" id="STY94293.1"/>
    </source>
</evidence>
<dbReference type="RefSeq" id="WP_079352215.1">
    <property type="nucleotide sequence ID" value="NZ_MXAO01000063.1"/>
</dbReference>
<evidence type="ECO:0000313" key="4">
    <source>
        <dbReference type="Proteomes" id="UP000255193"/>
    </source>
</evidence>
<dbReference type="AlphaFoldDB" id="A0A378Q0B6"/>
<dbReference type="InterPro" id="IPR050437">
    <property type="entry name" value="Ribos_protein_bS1-like"/>
</dbReference>
<dbReference type="GO" id="GO:0006412">
    <property type="term" value="P:translation"/>
    <property type="evidence" value="ECO:0007669"/>
    <property type="project" value="TreeGrafter"/>
</dbReference>
<evidence type="ECO:0000256" key="1">
    <source>
        <dbReference type="SAM" id="MobiDB-lite"/>
    </source>
</evidence>
<dbReference type="Proteomes" id="UP000255193">
    <property type="component" value="Unassembled WGS sequence"/>
</dbReference>
<feature type="compositionally biased region" description="Low complexity" evidence="1">
    <location>
        <begin position="857"/>
        <end position="872"/>
    </location>
</feature>